<evidence type="ECO:0000313" key="2">
    <source>
        <dbReference type="EMBL" id="CAG8977544.1"/>
    </source>
</evidence>
<keyword evidence="3" id="KW-1185">Reference proteome</keyword>
<keyword evidence="1" id="KW-0472">Membrane</keyword>
<comment type="caution">
    <text evidence="2">The sequence shown here is derived from an EMBL/GenBank/DDBJ whole genome shotgun (WGS) entry which is preliminary data.</text>
</comment>
<name>A0A9N9LSC7_9HELO</name>
<protein>
    <submittedName>
        <fullName evidence="2">Uncharacterized protein</fullName>
    </submittedName>
</protein>
<reference evidence="2" key="1">
    <citation type="submission" date="2021-07" db="EMBL/GenBank/DDBJ databases">
        <authorList>
            <person name="Durling M."/>
        </authorList>
    </citation>
    <scope>NUCLEOTIDE SEQUENCE</scope>
</reference>
<evidence type="ECO:0000313" key="3">
    <source>
        <dbReference type="Proteomes" id="UP000701801"/>
    </source>
</evidence>
<gene>
    <name evidence="2" type="ORF">HYALB_00008725</name>
</gene>
<accession>A0A9N9LSC7</accession>
<dbReference type="EMBL" id="CAJVRM010000222">
    <property type="protein sequence ID" value="CAG8977544.1"/>
    <property type="molecule type" value="Genomic_DNA"/>
</dbReference>
<organism evidence="2 3">
    <name type="scientific">Hymenoscyphus albidus</name>
    <dbReference type="NCBI Taxonomy" id="595503"/>
    <lineage>
        <taxon>Eukaryota</taxon>
        <taxon>Fungi</taxon>
        <taxon>Dikarya</taxon>
        <taxon>Ascomycota</taxon>
        <taxon>Pezizomycotina</taxon>
        <taxon>Leotiomycetes</taxon>
        <taxon>Helotiales</taxon>
        <taxon>Helotiaceae</taxon>
        <taxon>Hymenoscyphus</taxon>
    </lineage>
</organism>
<feature type="transmembrane region" description="Helical" evidence="1">
    <location>
        <begin position="79"/>
        <end position="100"/>
    </location>
</feature>
<dbReference type="AlphaFoldDB" id="A0A9N9LSC7"/>
<keyword evidence="1" id="KW-0812">Transmembrane</keyword>
<sequence length="106" mass="12275">MEEGILAVRYVEERGLIQEQAAAEVKEAVAAACVTQLTRRMKNSPSLMLSLLLTLRPQISNIPSPSRYHRHYVKLHQQIVHLLFLVRLEFLSHFLAYFWLASRDTD</sequence>
<evidence type="ECO:0000256" key="1">
    <source>
        <dbReference type="SAM" id="Phobius"/>
    </source>
</evidence>
<dbReference type="Proteomes" id="UP000701801">
    <property type="component" value="Unassembled WGS sequence"/>
</dbReference>
<keyword evidence="1" id="KW-1133">Transmembrane helix</keyword>
<proteinExistence type="predicted"/>